<evidence type="ECO:0000313" key="1">
    <source>
        <dbReference type="EMBL" id="CAJ0737822.1"/>
    </source>
</evidence>
<dbReference type="RefSeq" id="WP_316898795.1">
    <property type="nucleotide sequence ID" value="NZ_CATWHI010000001.1"/>
</dbReference>
<protein>
    <submittedName>
        <fullName evidence="1">Uncharacterized protein</fullName>
    </submittedName>
</protein>
<dbReference type="AlphaFoldDB" id="A0AB72WX79"/>
<keyword evidence="2" id="KW-1185">Reference proteome</keyword>
<reference evidence="1 2" key="1">
    <citation type="submission" date="2023-07" db="EMBL/GenBank/DDBJ databases">
        <authorList>
            <person name="Peeters C."/>
        </authorList>
    </citation>
    <scope>NUCLEOTIDE SEQUENCE [LARGE SCALE GENOMIC DNA]</scope>
    <source>
        <strain evidence="1 2">R-16034</strain>
    </source>
</reference>
<proteinExistence type="predicted"/>
<accession>A0AB72WX79</accession>
<dbReference type="EMBL" id="CATWHI010000001">
    <property type="protein sequence ID" value="CAJ0737822.1"/>
    <property type="molecule type" value="Genomic_DNA"/>
</dbReference>
<dbReference type="Proteomes" id="UP001189225">
    <property type="component" value="Unassembled WGS sequence"/>
</dbReference>
<sequence>MKIVFDTLGGNFEACREAEYWCEARGIAVGVMERDQPRGLLVGSYHIAKWHNLSGPERRELQGKMTGDMRHGPVTIELVGNEEDYPIIPEEYRA</sequence>
<name>A0AB72WX79_9RALS</name>
<evidence type="ECO:0000313" key="2">
    <source>
        <dbReference type="Proteomes" id="UP001189225"/>
    </source>
</evidence>
<comment type="caution">
    <text evidence="1">The sequence shown here is derived from an EMBL/GenBank/DDBJ whole genome shotgun (WGS) entry which is preliminary data.</text>
</comment>
<gene>
    <name evidence="1" type="ORF">R16034_00860</name>
</gene>
<organism evidence="1 2">
    <name type="scientific">Ralstonia edaphi</name>
    <dbReference type="NCBI Taxonomy" id="3058599"/>
    <lineage>
        <taxon>Bacteria</taxon>
        <taxon>Pseudomonadati</taxon>
        <taxon>Pseudomonadota</taxon>
        <taxon>Betaproteobacteria</taxon>
        <taxon>Burkholderiales</taxon>
        <taxon>Burkholderiaceae</taxon>
        <taxon>Ralstonia</taxon>
    </lineage>
</organism>